<accession>A0A1G2RWR6</accession>
<evidence type="ECO:0000313" key="1">
    <source>
        <dbReference type="EMBL" id="OHA76762.1"/>
    </source>
</evidence>
<protein>
    <submittedName>
        <fullName evidence="1">Uncharacterized protein</fullName>
    </submittedName>
</protein>
<dbReference type="EMBL" id="MHUL01000024">
    <property type="protein sequence ID" value="OHA76762.1"/>
    <property type="molecule type" value="Genomic_DNA"/>
</dbReference>
<dbReference type="AlphaFoldDB" id="A0A1G2RWR6"/>
<gene>
    <name evidence="1" type="ORF">A3J30_01580</name>
</gene>
<sequence>MSKAGRLVFHQAVPPAPISALFSLDIFFKKSIKKNMQLRITPTAMLLTVLVLNLRKGLGVLPADKSLEITLRDLPTTGGLFVLRVEKQRRNSLFLRPQN</sequence>
<proteinExistence type="predicted"/>
<reference evidence="1 2" key="1">
    <citation type="journal article" date="2016" name="Nat. Commun.">
        <title>Thousands of microbial genomes shed light on interconnected biogeochemical processes in an aquifer system.</title>
        <authorList>
            <person name="Anantharaman K."/>
            <person name="Brown C.T."/>
            <person name="Hug L.A."/>
            <person name="Sharon I."/>
            <person name="Castelle C.J."/>
            <person name="Probst A.J."/>
            <person name="Thomas B.C."/>
            <person name="Singh A."/>
            <person name="Wilkins M.J."/>
            <person name="Karaoz U."/>
            <person name="Brodie E.L."/>
            <person name="Williams K.H."/>
            <person name="Hubbard S.S."/>
            <person name="Banfield J.F."/>
        </authorList>
    </citation>
    <scope>NUCLEOTIDE SEQUENCE [LARGE SCALE GENOMIC DNA]</scope>
</reference>
<evidence type="ECO:0000313" key="2">
    <source>
        <dbReference type="Proteomes" id="UP000178222"/>
    </source>
</evidence>
<name>A0A1G2RWR6_9BACT</name>
<organism evidence="1 2">
    <name type="scientific">Candidatus Wildermuthbacteria bacterium RIFCSPLOWO2_02_FULL_47_9c</name>
    <dbReference type="NCBI Taxonomy" id="1802466"/>
    <lineage>
        <taxon>Bacteria</taxon>
        <taxon>Candidatus Wildermuthiibacteriota</taxon>
    </lineage>
</organism>
<dbReference type="Proteomes" id="UP000178222">
    <property type="component" value="Unassembled WGS sequence"/>
</dbReference>
<comment type="caution">
    <text evidence="1">The sequence shown here is derived from an EMBL/GenBank/DDBJ whole genome shotgun (WGS) entry which is preliminary data.</text>
</comment>